<name>A0A8J3X1U2_9ACTN</name>
<dbReference type="InterPro" id="IPR036396">
    <property type="entry name" value="Cyt_P450_sf"/>
</dbReference>
<dbReference type="AlphaFoldDB" id="A0A8J3X1U2"/>
<dbReference type="GO" id="GO:0004497">
    <property type="term" value="F:monooxygenase activity"/>
    <property type="evidence" value="ECO:0007669"/>
    <property type="project" value="InterPro"/>
</dbReference>
<gene>
    <name evidence="2" type="ORF">Pme01_43970</name>
</gene>
<sequence>MAPGFGTMWAVTRYDDAKAMLTDPRFEPTDASYLRLDVPEHCLKYMRTMHSMNGPEHARLRRLVSPAFTARRAAEFRPRVEYIVDALLDDVCPAGRKAHLGYAHGPHFCLGAALARVQTEVALTALLRRFPRLALADGGARRIPDPGAWRLTALTVTI</sequence>
<reference evidence="2" key="1">
    <citation type="submission" date="2021-01" db="EMBL/GenBank/DDBJ databases">
        <title>Whole genome shotgun sequence of Planosporangium mesophilum NBRC 109066.</title>
        <authorList>
            <person name="Komaki H."/>
            <person name="Tamura T."/>
        </authorList>
    </citation>
    <scope>NUCLEOTIDE SEQUENCE</scope>
    <source>
        <strain evidence="2">NBRC 109066</strain>
    </source>
</reference>
<organism evidence="2 3">
    <name type="scientific">Planosporangium mesophilum</name>
    <dbReference type="NCBI Taxonomy" id="689768"/>
    <lineage>
        <taxon>Bacteria</taxon>
        <taxon>Bacillati</taxon>
        <taxon>Actinomycetota</taxon>
        <taxon>Actinomycetes</taxon>
        <taxon>Micromonosporales</taxon>
        <taxon>Micromonosporaceae</taxon>
        <taxon>Planosporangium</taxon>
    </lineage>
</organism>
<keyword evidence="3" id="KW-1185">Reference proteome</keyword>
<evidence type="ECO:0008006" key="4">
    <source>
        <dbReference type="Google" id="ProtNLM"/>
    </source>
</evidence>
<evidence type="ECO:0000313" key="2">
    <source>
        <dbReference type="EMBL" id="GII24800.1"/>
    </source>
</evidence>
<evidence type="ECO:0000256" key="1">
    <source>
        <dbReference type="ARBA" id="ARBA00010617"/>
    </source>
</evidence>
<proteinExistence type="inferred from homology"/>
<dbReference type="GO" id="GO:0020037">
    <property type="term" value="F:heme binding"/>
    <property type="evidence" value="ECO:0007669"/>
    <property type="project" value="InterPro"/>
</dbReference>
<dbReference type="PANTHER" id="PTHR46696:SF6">
    <property type="entry name" value="P450, PUTATIVE (EUROFUNG)-RELATED"/>
    <property type="match status" value="1"/>
</dbReference>
<evidence type="ECO:0000313" key="3">
    <source>
        <dbReference type="Proteomes" id="UP000599074"/>
    </source>
</evidence>
<comment type="similarity">
    <text evidence="1">Belongs to the cytochrome P450 family.</text>
</comment>
<accession>A0A8J3X1U2</accession>
<dbReference type="GO" id="GO:0005506">
    <property type="term" value="F:iron ion binding"/>
    <property type="evidence" value="ECO:0007669"/>
    <property type="project" value="InterPro"/>
</dbReference>
<dbReference type="SUPFAM" id="SSF48264">
    <property type="entry name" value="Cytochrome P450"/>
    <property type="match status" value="2"/>
</dbReference>
<dbReference type="EMBL" id="BOON01000041">
    <property type="protein sequence ID" value="GII24800.1"/>
    <property type="molecule type" value="Genomic_DNA"/>
</dbReference>
<dbReference type="Gene3D" id="1.10.630.10">
    <property type="entry name" value="Cytochrome P450"/>
    <property type="match status" value="2"/>
</dbReference>
<dbReference type="GO" id="GO:0016705">
    <property type="term" value="F:oxidoreductase activity, acting on paired donors, with incorporation or reduction of molecular oxygen"/>
    <property type="evidence" value="ECO:0007669"/>
    <property type="project" value="InterPro"/>
</dbReference>
<dbReference type="Proteomes" id="UP000599074">
    <property type="component" value="Unassembled WGS sequence"/>
</dbReference>
<comment type="caution">
    <text evidence="2">The sequence shown here is derived from an EMBL/GenBank/DDBJ whole genome shotgun (WGS) entry which is preliminary data.</text>
</comment>
<dbReference type="PANTHER" id="PTHR46696">
    <property type="entry name" value="P450, PUTATIVE (EUROFUNG)-RELATED"/>
    <property type="match status" value="1"/>
</dbReference>
<dbReference type="InterPro" id="IPR001128">
    <property type="entry name" value="Cyt_P450"/>
</dbReference>
<protein>
    <recommendedName>
        <fullName evidence="4">Cytochrome P450</fullName>
    </recommendedName>
</protein>
<dbReference type="Pfam" id="PF00067">
    <property type="entry name" value="p450"/>
    <property type="match status" value="1"/>
</dbReference>